<organism evidence="2">
    <name type="scientific">Salix viminalis</name>
    <name type="common">Common osier</name>
    <name type="synonym">Basket willow</name>
    <dbReference type="NCBI Taxonomy" id="40686"/>
    <lineage>
        <taxon>Eukaryota</taxon>
        <taxon>Viridiplantae</taxon>
        <taxon>Streptophyta</taxon>
        <taxon>Embryophyta</taxon>
        <taxon>Tracheophyta</taxon>
        <taxon>Spermatophyta</taxon>
        <taxon>Magnoliopsida</taxon>
        <taxon>eudicotyledons</taxon>
        <taxon>Gunneridae</taxon>
        <taxon>Pentapetalae</taxon>
        <taxon>rosids</taxon>
        <taxon>fabids</taxon>
        <taxon>Malpighiales</taxon>
        <taxon>Salicaceae</taxon>
        <taxon>Saliceae</taxon>
        <taxon>Salix</taxon>
    </lineage>
</organism>
<gene>
    <name evidence="2" type="ORF">SVIM_LOCUS414534</name>
</gene>
<proteinExistence type="predicted"/>
<evidence type="ECO:0000313" key="2">
    <source>
        <dbReference type="EMBL" id="VFU57368.1"/>
    </source>
</evidence>
<dbReference type="EMBL" id="CAADRP010001941">
    <property type="protein sequence ID" value="VFU57368.1"/>
    <property type="molecule type" value="Genomic_DNA"/>
</dbReference>
<feature type="region of interest" description="Disordered" evidence="1">
    <location>
        <begin position="38"/>
        <end position="58"/>
    </location>
</feature>
<accession>A0A6N2MSU0</accession>
<name>A0A6N2MSU0_SALVM</name>
<reference evidence="2" key="1">
    <citation type="submission" date="2019-03" db="EMBL/GenBank/DDBJ databases">
        <authorList>
            <person name="Mank J."/>
            <person name="Almeida P."/>
        </authorList>
    </citation>
    <scope>NUCLEOTIDE SEQUENCE</scope>
    <source>
        <strain evidence="2">78183</strain>
    </source>
</reference>
<protein>
    <submittedName>
        <fullName evidence="2">Uncharacterized protein</fullName>
    </submittedName>
</protein>
<dbReference type="AlphaFoldDB" id="A0A6N2MSU0"/>
<evidence type="ECO:0000256" key="1">
    <source>
        <dbReference type="SAM" id="MobiDB-lite"/>
    </source>
</evidence>
<sequence>MMQETLFLDMAGAQGFESIFNFRVFKLVKRPGSAWMEESKERKAANDNSDNGEGQVKTIVEGREEKLNVVRPFYLGNRMMRTLILHYVIYQLQKGFERSSETKPADQGV</sequence>